<gene>
    <name evidence="3" type="primary">RvY_13112-1</name>
    <name evidence="3" type="synonym">RvY_13112.1</name>
    <name evidence="3" type="ORF">RvY_13112</name>
</gene>
<comment type="caution">
    <text evidence="3">The sequence shown here is derived from an EMBL/GenBank/DDBJ whole genome shotgun (WGS) entry which is preliminary data.</text>
</comment>
<dbReference type="AlphaFoldDB" id="A0A1D1VLU7"/>
<dbReference type="PANTHER" id="PTHR18978:SF1">
    <property type="entry name" value="GRIP1-ASSOCIATED PROTEIN 1"/>
    <property type="match status" value="1"/>
</dbReference>
<accession>A0A1D1VLU7</accession>
<evidence type="ECO:0000313" key="4">
    <source>
        <dbReference type="Proteomes" id="UP000186922"/>
    </source>
</evidence>
<protein>
    <recommendedName>
        <fullName evidence="5">GRIP domain-containing protein</fullName>
    </recommendedName>
</protein>
<proteinExistence type="predicted"/>
<reference evidence="3 4" key="1">
    <citation type="journal article" date="2016" name="Nat. Commun.">
        <title>Extremotolerant tardigrade genome and improved radiotolerance of human cultured cells by tardigrade-unique protein.</title>
        <authorList>
            <person name="Hashimoto T."/>
            <person name="Horikawa D.D."/>
            <person name="Saito Y."/>
            <person name="Kuwahara H."/>
            <person name="Kozuka-Hata H."/>
            <person name="Shin-I T."/>
            <person name="Minakuchi Y."/>
            <person name="Ohishi K."/>
            <person name="Motoyama A."/>
            <person name="Aizu T."/>
            <person name="Enomoto A."/>
            <person name="Kondo K."/>
            <person name="Tanaka S."/>
            <person name="Hara Y."/>
            <person name="Koshikawa S."/>
            <person name="Sagara H."/>
            <person name="Miura T."/>
            <person name="Yokobori S."/>
            <person name="Miyagawa K."/>
            <person name="Suzuki Y."/>
            <person name="Kubo T."/>
            <person name="Oyama M."/>
            <person name="Kohara Y."/>
            <person name="Fujiyama A."/>
            <person name="Arakawa K."/>
            <person name="Katayama T."/>
            <person name="Toyoda A."/>
            <person name="Kunieda T."/>
        </authorList>
    </citation>
    <scope>NUCLEOTIDE SEQUENCE [LARGE SCALE GENOMIC DNA]</scope>
    <source>
        <strain evidence="3 4">YOKOZUNA-1</strain>
    </source>
</reference>
<dbReference type="GO" id="GO:0098837">
    <property type="term" value="C:postsynaptic recycling endosome"/>
    <property type="evidence" value="ECO:0007669"/>
    <property type="project" value="TreeGrafter"/>
</dbReference>
<dbReference type="GO" id="GO:1905244">
    <property type="term" value="P:regulation of modification of synaptic structure"/>
    <property type="evidence" value="ECO:0007669"/>
    <property type="project" value="TreeGrafter"/>
</dbReference>
<sequence>MAEEKPVSPGVSMSSAEFEQYQRQFLEERTEKYALLEKVKKLEQEIGKLSAVDKPDKDLDKLLKDKFQKPLQNFLSRAKKDSESDSIHNENESLQKRLLSQEQDFQRQNTLLMQELQQVIARNEELERLLAQSRYAADNVDAFQVETREHTLTNEQSFYQTPSSSFDGKARKEVFEEAAHETSQVEVELIAAREEIRSLHAKLEESTVEKERVVAGLEATMATIVRDLEHKQNTIQTLLTEREDIQRSYTERINALVSEKESVRMSSRTELEKLRAENNEMRNTVEEERVMSRTRIEDVERQMKDLLEQMDVTSRQTQRDTDELLSEHKIQIAALLQQVETLTAEKTALEESVSRNSQVFAALQEENSRHQSSQQELTRLAEKRKATIDDLTAHLEDLRTHHAAELKTKISELNTVIEGKNGELITLAEEAREVVGLTADVTRLRAVTTDLIHEKEHLDAQLEDVKTSLASLQESSERKLTEAKTTIEKLTEELTVIRTSNEQLEALWREEKEVLTSSYTKQIAEREQKILDHAEEIKIVERKHTGVARDLQKQLQSEKKRVEKLQNKLNELLRDGKLRIGQADDSTDFTEKEETGSVSSWSFVSAKSASKRAGPHGDAASISSKTETETGGLAASMTEEEVRDLFIRITKLQQEKASLAERVIMLESGNASMANDLKNKSALIETFLRSTPVLGYQGQSAKDTDLFSLRSVVERLGKDKSVDVDMQKSLRHLLEETLTKNIHLQKNMELLTEELDRLRGSTPPRQ</sequence>
<dbReference type="GO" id="GO:0098978">
    <property type="term" value="C:glutamatergic synapse"/>
    <property type="evidence" value="ECO:0007669"/>
    <property type="project" value="TreeGrafter"/>
</dbReference>
<dbReference type="GO" id="GO:0098998">
    <property type="term" value="C:extrinsic component of postsynaptic early endosome membrane"/>
    <property type="evidence" value="ECO:0007669"/>
    <property type="project" value="TreeGrafter"/>
</dbReference>
<dbReference type="STRING" id="947166.A0A1D1VLU7"/>
<dbReference type="OrthoDB" id="6269447at2759"/>
<feature type="coiled-coil region" evidence="1">
    <location>
        <begin position="189"/>
        <end position="383"/>
    </location>
</feature>
<evidence type="ECO:0008006" key="5">
    <source>
        <dbReference type="Google" id="ProtNLM"/>
    </source>
</evidence>
<keyword evidence="4" id="KW-1185">Reference proteome</keyword>
<organism evidence="3 4">
    <name type="scientific">Ramazzottius varieornatus</name>
    <name type="common">Water bear</name>
    <name type="synonym">Tardigrade</name>
    <dbReference type="NCBI Taxonomy" id="947166"/>
    <lineage>
        <taxon>Eukaryota</taxon>
        <taxon>Metazoa</taxon>
        <taxon>Ecdysozoa</taxon>
        <taxon>Tardigrada</taxon>
        <taxon>Eutardigrada</taxon>
        <taxon>Parachela</taxon>
        <taxon>Hypsibioidea</taxon>
        <taxon>Ramazzottiidae</taxon>
        <taxon>Ramazzottius</taxon>
    </lineage>
</organism>
<evidence type="ECO:0000256" key="1">
    <source>
        <dbReference type="SAM" id="Coils"/>
    </source>
</evidence>
<feature type="coiled-coil region" evidence="1">
    <location>
        <begin position="734"/>
        <end position="761"/>
    </location>
</feature>
<feature type="coiled-coil region" evidence="1">
    <location>
        <begin position="455"/>
        <end position="575"/>
    </location>
</feature>
<dbReference type="GO" id="GO:0098887">
    <property type="term" value="P:neurotransmitter receptor transport, endosome to postsynaptic membrane"/>
    <property type="evidence" value="ECO:0007669"/>
    <property type="project" value="TreeGrafter"/>
</dbReference>
<evidence type="ECO:0000256" key="2">
    <source>
        <dbReference type="SAM" id="MobiDB-lite"/>
    </source>
</evidence>
<name>A0A1D1VLU7_RAMVA</name>
<dbReference type="InterPro" id="IPR026204">
    <property type="entry name" value="GRIPAP1"/>
</dbReference>
<dbReference type="GO" id="GO:0099158">
    <property type="term" value="P:regulation of recycling endosome localization within postsynapse"/>
    <property type="evidence" value="ECO:0007669"/>
    <property type="project" value="TreeGrafter"/>
</dbReference>
<dbReference type="Proteomes" id="UP000186922">
    <property type="component" value="Unassembled WGS sequence"/>
</dbReference>
<dbReference type="GO" id="GO:0099152">
    <property type="term" value="P:regulation of neurotransmitter receptor transport, endosome to postsynaptic membrane"/>
    <property type="evidence" value="ECO:0007669"/>
    <property type="project" value="TreeGrafter"/>
</dbReference>
<keyword evidence="1" id="KW-0175">Coiled coil</keyword>
<dbReference type="PANTHER" id="PTHR18978">
    <property type="entry name" value="GRIP-1 ASSOCIATED PROTEIN 1"/>
    <property type="match status" value="1"/>
</dbReference>
<feature type="region of interest" description="Disordered" evidence="2">
    <location>
        <begin position="609"/>
        <end position="635"/>
    </location>
</feature>
<evidence type="ECO:0000313" key="3">
    <source>
        <dbReference type="EMBL" id="GAV02567.1"/>
    </source>
</evidence>
<feature type="coiled-coil region" evidence="1">
    <location>
        <begin position="635"/>
        <end position="662"/>
    </location>
</feature>
<dbReference type="EMBL" id="BDGG01000008">
    <property type="protein sequence ID" value="GAV02567.1"/>
    <property type="molecule type" value="Genomic_DNA"/>
</dbReference>